<evidence type="ECO:0000313" key="2">
    <source>
        <dbReference type="Proteomes" id="UP001143910"/>
    </source>
</evidence>
<protein>
    <submittedName>
        <fullName evidence="1">Uncharacterized protein</fullName>
    </submittedName>
</protein>
<gene>
    <name evidence="1" type="ORF">NQ176_g5301</name>
</gene>
<dbReference type="Proteomes" id="UP001143910">
    <property type="component" value="Unassembled WGS sequence"/>
</dbReference>
<accession>A0ACC1NA81</accession>
<name>A0ACC1NA81_9HYPO</name>
<comment type="caution">
    <text evidence="1">The sequence shown here is derived from an EMBL/GenBank/DDBJ whole genome shotgun (WGS) entry which is preliminary data.</text>
</comment>
<sequence length="160" mass="17837">MSEIMLEPEMDSSYKDAVAASDAPELQKPQPNSSTNTHYQHGGTGSLSEVASTDAQQKIDSQQDDNSEILPATGAMDLLEQMELEKERYPGAATWAEDEERLFEMFFLRQELPMLPPDWALDFRGVPISEANFTNKMTAAPLIYAHARQNRGTNQTDPLS</sequence>
<organism evidence="1 2">
    <name type="scientific">Zarea fungicola</name>
    <dbReference type="NCBI Taxonomy" id="93591"/>
    <lineage>
        <taxon>Eukaryota</taxon>
        <taxon>Fungi</taxon>
        <taxon>Dikarya</taxon>
        <taxon>Ascomycota</taxon>
        <taxon>Pezizomycotina</taxon>
        <taxon>Sordariomycetes</taxon>
        <taxon>Hypocreomycetidae</taxon>
        <taxon>Hypocreales</taxon>
        <taxon>Cordycipitaceae</taxon>
        <taxon>Zarea</taxon>
    </lineage>
</organism>
<keyword evidence="2" id="KW-1185">Reference proteome</keyword>
<evidence type="ECO:0000313" key="1">
    <source>
        <dbReference type="EMBL" id="KAJ2975829.1"/>
    </source>
</evidence>
<dbReference type="EMBL" id="JANJQO010000656">
    <property type="protein sequence ID" value="KAJ2975829.1"/>
    <property type="molecule type" value="Genomic_DNA"/>
</dbReference>
<proteinExistence type="predicted"/>
<reference evidence="1" key="1">
    <citation type="submission" date="2022-08" db="EMBL/GenBank/DDBJ databases">
        <title>Genome Sequence of Lecanicillium fungicola.</title>
        <authorList>
            <person name="Buettner E."/>
        </authorList>
    </citation>
    <scope>NUCLEOTIDE SEQUENCE</scope>
    <source>
        <strain evidence="1">Babe33</strain>
    </source>
</reference>